<gene>
    <name evidence="3" type="ORF">KIF53_22025</name>
</gene>
<reference evidence="3 4" key="1">
    <citation type="submission" date="2021-05" db="EMBL/GenBank/DDBJ databases">
        <title>Draft Whole Genome Sequencing Of Biosensor Chromobacterium violaceum Strain CV026 Reveals A Regulatory RNA In Chromobacterium violaceum Phenotype Regulatory Network.</title>
        <authorList>
            <person name="Hong K.W."/>
            <person name="Chan K.G."/>
            <person name="Chang C.-Y."/>
        </authorList>
    </citation>
    <scope>NUCLEOTIDE SEQUENCE [LARGE SCALE GENOMIC DNA]</scope>
    <source>
        <strain evidence="3 4">ATCC 31532</strain>
    </source>
</reference>
<dbReference type="EMBL" id="JAHDTB010000044">
    <property type="protein sequence ID" value="MBW8290318.1"/>
    <property type="molecule type" value="Genomic_DNA"/>
</dbReference>
<sequence length="233" mass="26453">MSDYRGLFDAQPPRAQAAAPEAARPDPRALFDRMPGAPGAADARPPAAPASIATPTGLQRRYDELLRQNEGLAHRVIDLAQSLKLRETRLDQQFRQAQRQAQELQQLMRPRWRLPWGQPAADKTRGHQLIDQLQGFLRSEMKPDVFISKDMDELQRQTGYLERLSATLQTDAGALLPPDAELRQRIGTQAHILAMQAASSRQLIEQLQRQLQDIEDWRANFLSLLVIDIQQRL</sequence>
<protein>
    <submittedName>
        <fullName evidence="3">Uncharacterized protein</fullName>
    </submittedName>
</protein>
<dbReference type="RefSeq" id="WP_043579173.1">
    <property type="nucleotide sequence ID" value="NZ_CP142381.1"/>
</dbReference>
<comment type="caution">
    <text evidence="3">The sequence shown here is derived from an EMBL/GenBank/DDBJ whole genome shotgun (WGS) entry which is preliminary data.</text>
</comment>
<evidence type="ECO:0000256" key="1">
    <source>
        <dbReference type="SAM" id="Coils"/>
    </source>
</evidence>
<feature type="region of interest" description="Disordered" evidence="2">
    <location>
        <begin position="1"/>
        <end position="56"/>
    </location>
</feature>
<evidence type="ECO:0000313" key="3">
    <source>
        <dbReference type="EMBL" id="MBW8290318.1"/>
    </source>
</evidence>
<keyword evidence="1" id="KW-0175">Coiled coil</keyword>
<keyword evidence="4" id="KW-1185">Reference proteome</keyword>
<name>A0ABS7FJR2_9NEIS</name>
<evidence type="ECO:0000313" key="4">
    <source>
        <dbReference type="Proteomes" id="UP000711178"/>
    </source>
</evidence>
<proteinExistence type="predicted"/>
<accession>A0ABS7FJR2</accession>
<organism evidence="3 4">
    <name type="scientific">Chromobacterium subtsugae</name>
    <dbReference type="NCBI Taxonomy" id="251747"/>
    <lineage>
        <taxon>Bacteria</taxon>
        <taxon>Pseudomonadati</taxon>
        <taxon>Pseudomonadota</taxon>
        <taxon>Betaproteobacteria</taxon>
        <taxon>Neisseriales</taxon>
        <taxon>Chromobacteriaceae</taxon>
        <taxon>Chromobacterium</taxon>
    </lineage>
</organism>
<feature type="compositionally biased region" description="Low complexity" evidence="2">
    <location>
        <begin position="35"/>
        <end position="55"/>
    </location>
</feature>
<feature type="compositionally biased region" description="Low complexity" evidence="2">
    <location>
        <begin position="9"/>
        <end position="22"/>
    </location>
</feature>
<evidence type="ECO:0000256" key="2">
    <source>
        <dbReference type="SAM" id="MobiDB-lite"/>
    </source>
</evidence>
<dbReference type="Proteomes" id="UP000711178">
    <property type="component" value="Unassembled WGS sequence"/>
</dbReference>
<dbReference type="GeneID" id="89685164"/>
<feature type="coiled-coil region" evidence="1">
    <location>
        <begin position="80"/>
        <end position="107"/>
    </location>
</feature>